<dbReference type="EMBL" id="KN880660">
    <property type="protein sequence ID" value="KIY63986.1"/>
    <property type="molecule type" value="Genomic_DNA"/>
</dbReference>
<keyword evidence="3" id="KW-1185">Reference proteome</keyword>
<dbReference type="AlphaFoldDB" id="A0A0D7B375"/>
<sequence length="154" mass="16988">MQTIRLPQELIEAIVAQTDDRSTLLDCALVCRSWAAAAQRKLFETVVLAPTLFSGLSSTITKTPIITRLHALASVSPHLLHYVKVLEFDPTCDAVHYLFGNTTTLKELRVVNFTGEMAKGIEEINTMLSIPSVTRLSVREGPLYPGEIVPLLLN</sequence>
<accession>A0A0D7B375</accession>
<dbReference type="InterPro" id="IPR001810">
    <property type="entry name" value="F-box_dom"/>
</dbReference>
<evidence type="ECO:0000313" key="2">
    <source>
        <dbReference type="EMBL" id="KIY63986.1"/>
    </source>
</evidence>
<dbReference type="InterPro" id="IPR032675">
    <property type="entry name" value="LRR_dom_sf"/>
</dbReference>
<organism evidence="2 3">
    <name type="scientific">Cylindrobasidium torrendii FP15055 ss-10</name>
    <dbReference type="NCBI Taxonomy" id="1314674"/>
    <lineage>
        <taxon>Eukaryota</taxon>
        <taxon>Fungi</taxon>
        <taxon>Dikarya</taxon>
        <taxon>Basidiomycota</taxon>
        <taxon>Agaricomycotina</taxon>
        <taxon>Agaricomycetes</taxon>
        <taxon>Agaricomycetidae</taxon>
        <taxon>Agaricales</taxon>
        <taxon>Marasmiineae</taxon>
        <taxon>Physalacriaceae</taxon>
        <taxon>Cylindrobasidium</taxon>
    </lineage>
</organism>
<dbReference type="Gene3D" id="3.80.10.10">
    <property type="entry name" value="Ribonuclease Inhibitor"/>
    <property type="match status" value="1"/>
</dbReference>
<feature type="domain" description="F-box" evidence="1">
    <location>
        <begin position="5"/>
        <end position="45"/>
    </location>
</feature>
<dbReference type="InterPro" id="IPR036047">
    <property type="entry name" value="F-box-like_dom_sf"/>
</dbReference>
<proteinExistence type="predicted"/>
<reference evidence="2 3" key="1">
    <citation type="journal article" date="2015" name="Fungal Genet. Biol.">
        <title>Evolution of novel wood decay mechanisms in Agaricales revealed by the genome sequences of Fistulina hepatica and Cylindrobasidium torrendii.</title>
        <authorList>
            <person name="Floudas D."/>
            <person name="Held B.W."/>
            <person name="Riley R."/>
            <person name="Nagy L.G."/>
            <person name="Koehler G."/>
            <person name="Ransdell A.S."/>
            <person name="Younus H."/>
            <person name="Chow J."/>
            <person name="Chiniquy J."/>
            <person name="Lipzen A."/>
            <person name="Tritt A."/>
            <person name="Sun H."/>
            <person name="Haridas S."/>
            <person name="LaButti K."/>
            <person name="Ohm R.A."/>
            <person name="Kues U."/>
            <person name="Blanchette R.A."/>
            <person name="Grigoriev I.V."/>
            <person name="Minto R.E."/>
            <person name="Hibbett D.S."/>
        </authorList>
    </citation>
    <scope>NUCLEOTIDE SEQUENCE [LARGE SCALE GENOMIC DNA]</scope>
    <source>
        <strain evidence="2 3">FP15055 ss-10</strain>
    </source>
</reference>
<protein>
    <recommendedName>
        <fullName evidence="1">F-box domain-containing protein</fullName>
    </recommendedName>
</protein>
<evidence type="ECO:0000259" key="1">
    <source>
        <dbReference type="Pfam" id="PF12937"/>
    </source>
</evidence>
<name>A0A0D7B375_9AGAR</name>
<gene>
    <name evidence="2" type="ORF">CYLTODRAFT_118878</name>
</gene>
<dbReference type="Proteomes" id="UP000054007">
    <property type="component" value="Unassembled WGS sequence"/>
</dbReference>
<dbReference type="SUPFAM" id="SSF81383">
    <property type="entry name" value="F-box domain"/>
    <property type="match status" value="1"/>
</dbReference>
<dbReference type="STRING" id="1314674.A0A0D7B375"/>
<evidence type="ECO:0000313" key="3">
    <source>
        <dbReference type="Proteomes" id="UP000054007"/>
    </source>
</evidence>
<dbReference type="OrthoDB" id="3071593at2759"/>
<dbReference type="Pfam" id="PF12937">
    <property type="entry name" value="F-box-like"/>
    <property type="match status" value="1"/>
</dbReference>